<dbReference type="CDD" id="cd02440">
    <property type="entry name" value="AdoMet_MTases"/>
    <property type="match status" value="1"/>
</dbReference>
<dbReference type="RefSeq" id="WP_075058064.1">
    <property type="nucleotide sequence ID" value="NZ_CP012357.1"/>
</dbReference>
<keyword evidence="2" id="KW-0808">Transferase</keyword>
<dbReference type="PATRIC" id="fig|216942.3.peg.317"/>
<sequence length="246" mass="29045">MKNRYLKLSSLVYNYNNPVGHSIDGDIDFYKKELIPKSGNVLELGCGNGRICIYLNKYNVNIEGLDNSTEMQNLFNINLCNESQPKFINKNVFEYTSEKKYDTVISPNGFMNFFNQDDCVKLLKSINNLLNFNGYFYVDLIFPTKFVEGKVTTSTFNINKEVIKVENFSNKIDFLQQKSTNIIKYYRNNVCEEKQIMELNWYCTYQFINLLELNGFKYLNKYFNFEKKYKKEFNTITIISQKKEGI</sequence>
<accession>A0A0K1W0X0</accession>
<dbReference type="AlphaFoldDB" id="A0A0K1W0X0"/>
<dbReference type="SUPFAM" id="SSF53335">
    <property type="entry name" value="S-adenosyl-L-methionine-dependent methyltransferases"/>
    <property type="match status" value="1"/>
</dbReference>
<dbReference type="Gene3D" id="3.40.50.150">
    <property type="entry name" value="Vaccinia Virus protein VP39"/>
    <property type="match status" value="1"/>
</dbReference>
<feature type="domain" description="Methyltransferase" evidence="1">
    <location>
        <begin position="41"/>
        <end position="134"/>
    </location>
</feature>
<dbReference type="InterPro" id="IPR029063">
    <property type="entry name" value="SAM-dependent_MTases_sf"/>
</dbReference>
<dbReference type="Proteomes" id="UP000067476">
    <property type="component" value="Chromosome"/>
</dbReference>
<dbReference type="GO" id="GO:0008168">
    <property type="term" value="F:methyltransferase activity"/>
    <property type="evidence" value="ECO:0007669"/>
    <property type="project" value="UniProtKB-KW"/>
</dbReference>
<dbReference type="GO" id="GO:0032259">
    <property type="term" value="P:methylation"/>
    <property type="evidence" value="ECO:0007669"/>
    <property type="project" value="UniProtKB-KW"/>
</dbReference>
<dbReference type="OrthoDB" id="9804312at2"/>
<evidence type="ECO:0000313" key="3">
    <source>
        <dbReference type="Proteomes" id="UP000067476"/>
    </source>
</evidence>
<dbReference type="KEGG" id="sll:SLITO_v1c03140"/>
<keyword evidence="2" id="KW-0489">Methyltransferase</keyword>
<protein>
    <submittedName>
        <fullName evidence="2">Methyltransferase</fullName>
    </submittedName>
</protein>
<gene>
    <name evidence="2" type="ORF">SLITO_v1c03140</name>
</gene>
<dbReference type="EMBL" id="CP012357">
    <property type="protein sequence ID" value="AKX33969.1"/>
    <property type="molecule type" value="Genomic_DNA"/>
</dbReference>
<dbReference type="Gene3D" id="2.20.25.110">
    <property type="entry name" value="S-adenosyl-L-methionine-dependent methyltransferases"/>
    <property type="match status" value="1"/>
</dbReference>
<dbReference type="InterPro" id="IPR041698">
    <property type="entry name" value="Methyltransf_25"/>
</dbReference>
<evidence type="ECO:0000313" key="2">
    <source>
        <dbReference type="EMBL" id="AKX33969.1"/>
    </source>
</evidence>
<dbReference type="STRING" id="216942.SLITO_v1c03140"/>
<keyword evidence="3" id="KW-1185">Reference proteome</keyword>
<evidence type="ECO:0000259" key="1">
    <source>
        <dbReference type="Pfam" id="PF13649"/>
    </source>
</evidence>
<proteinExistence type="predicted"/>
<name>A0A0K1W0X0_9MOLU</name>
<reference evidence="2 3" key="1">
    <citation type="journal article" date="2015" name="Genome Announc.">
        <title>Complete Genome Sequence of Spiroplasma litorale TN-1T (DSM 21781), a Bacterium Isolated from a Green-Eyed Horsefly (Tabanus nigrovittatus).</title>
        <authorList>
            <person name="Lo W.S."/>
            <person name="Lai Y.C."/>
            <person name="Lien Y.W."/>
            <person name="Wang T.H."/>
            <person name="Kuo C.H."/>
        </authorList>
    </citation>
    <scope>NUCLEOTIDE SEQUENCE [LARGE SCALE GENOMIC DNA]</scope>
    <source>
        <strain evidence="2 3">TN-1</strain>
    </source>
</reference>
<dbReference type="Pfam" id="PF13649">
    <property type="entry name" value="Methyltransf_25"/>
    <property type="match status" value="1"/>
</dbReference>
<organism evidence="2 3">
    <name type="scientific">Spiroplasma litorale</name>
    <dbReference type="NCBI Taxonomy" id="216942"/>
    <lineage>
        <taxon>Bacteria</taxon>
        <taxon>Bacillati</taxon>
        <taxon>Mycoplasmatota</taxon>
        <taxon>Mollicutes</taxon>
        <taxon>Entomoplasmatales</taxon>
        <taxon>Spiroplasmataceae</taxon>
        <taxon>Spiroplasma</taxon>
    </lineage>
</organism>